<dbReference type="OrthoDB" id="24878at2157"/>
<comment type="similarity">
    <text evidence="1">Belongs to the beta-class carbonic anhydrase family.</text>
</comment>
<dbReference type="GeneID" id="41328736"/>
<dbReference type="AlphaFoldDB" id="A0A5B9D7D2"/>
<dbReference type="PANTHER" id="PTHR43175:SF3">
    <property type="entry name" value="CARBON DISULFIDE HYDROLASE"/>
    <property type="match status" value="1"/>
</dbReference>
<feature type="binding site" evidence="4">
    <location>
        <position position="102"/>
    </location>
    <ligand>
        <name>Zn(2+)</name>
        <dbReference type="ChEBI" id="CHEBI:29105"/>
    </ligand>
</feature>
<dbReference type="InterPro" id="IPR036874">
    <property type="entry name" value="Carbonic_anhydrase_sf"/>
</dbReference>
<sequence length="193" mass="22020">MDNSIDILDKQISKSQFKEFLLKRNKEWIKKKDGSSIINGSLRAVVLGCIDSRVPIEKIFQAKPGELLVLKNAGNIITLDVLRSILVAIYELDAKFIVIMGHTECGMAILDNENKIDHLKEKLGDKLLETLEKIGNKDPLDWFGFFNQGKWNENAKEQAKSIQKFLDENIPKENQPEIITMLYNLESGEVEFI</sequence>
<keyword evidence="5" id="KW-0456">Lyase</keyword>
<comment type="cofactor">
    <cofactor evidence="4">
        <name>Zn(2+)</name>
        <dbReference type="ChEBI" id="CHEBI:29105"/>
    </cofactor>
    <text evidence="4">Binds 1 zinc ion per subunit.</text>
</comment>
<name>A0A5B9D7D2_9ARCH</name>
<dbReference type="SMART" id="SM00947">
    <property type="entry name" value="Pro_CA"/>
    <property type="match status" value="1"/>
</dbReference>
<keyword evidence="3 4" id="KW-0862">Zinc</keyword>
<feature type="binding site" evidence="4">
    <location>
        <position position="49"/>
    </location>
    <ligand>
        <name>Zn(2+)</name>
        <dbReference type="ChEBI" id="CHEBI:29105"/>
    </ligand>
</feature>
<dbReference type="Gene3D" id="3.40.1050.10">
    <property type="entry name" value="Carbonic anhydrase"/>
    <property type="match status" value="1"/>
</dbReference>
<keyword evidence="2 4" id="KW-0479">Metal-binding</keyword>
<evidence type="ECO:0000256" key="3">
    <source>
        <dbReference type="ARBA" id="ARBA00022833"/>
    </source>
</evidence>
<dbReference type="GO" id="GO:0004089">
    <property type="term" value="F:carbonate dehydratase activity"/>
    <property type="evidence" value="ECO:0007669"/>
    <property type="project" value="InterPro"/>
</dbReference>
<evidence type="ECO:0000313" key="6">
    <source>
        <dbReference type="Proteomes" id="UP000321408"/>
    </source>
</evidence>
<reference evidence="5 6" key="1">
    <citation type="journal article" date="2020" name="Nature">
        <title>Isolation of an archaeon at the prokaryote-eukaryote interface.</title>
        <authorList>
            <person name="Imachi H."/>
            <person name="Nobu M.K."/>
            <person name="Nakahara N."/>
            <person name="Morono Y."/>
            <person name="Ogawara M."/>
            <person name="Takaki Y."/>
            <person name="Takano Y."/>
            <person name="Uematsu K."/>
            <person name="Ikuta T."/>
            <person name="Ito M."/>
            <person name="Matsui Y."/>
            <person name="Miyazaki M."/>
            <person name="Murata K."/>
            <person name="Saito Y."/>
            <person name="Sakai S."/>
            <person name="Song C."/>
            <person name="Tasumi E."/>
            <person name="Yamanaka Y."/>
            <person name="Yamaguchi T."/>
            <person name="Kamagata Y."/>
            <person name="Tamaki H."/>
            <person name="Takai K."/>
        </authorList>
    </citation>
    <scope>NUCLEOTIDE SEQUENCE [LARGE SCALE GENOMIC DNA]</scope>
    <source>
        <strain evidence="5 6">MK-D1</strain>
    </source>
</reference>
<dbReference type="SUPFAM" id="SSF53056">
    <property type="entry name" value="beta-carbonic anhydrase, cab"/>
    <property type="match status" value="1"/>
</dbReference>
<dbReference type="Proteomes" id="UP000321408">
    <property type="component" value="Chromosome"/>
</dbReference>
<dbReference type="CDD" id="cd00382">
    <property type="entry name" value="beta_CA"/>
    <property type="match status" value="1"/>
</dbReference>
<evidence type="ECO:0000256" key="2">
    <source>
        <dbReference type="ARBA" id="ARBA00022723"/>
    </source>
</evidence>
<keyword evidence="6" id="KW-1185">Reference proteome</keyword>
<accession>A0A5B9D7D2</accession>
<dbReference type="EC" id="4.2.1.1" evidence="5"/>
<proteinExistence type="inferred from homology"/>
<reference evidence="5 6" key="2">
    <citation type="journal article" date="2024" name="Int. J. Syst. Evol. Microbiol.">
        <title>Promethearchaeum syntrophicum gen. nov., sp. nov., an anaerobic, obligately syntrophic archaeon, the first isolate of the lineage 'Asgard' archaea, and proposal of the new archaeal phylum Promethearchaeota phyl. nov. and kingdom Promethearchaeati regn. nov.</title>
        <authorList>
            <person name="Imachi H."/>
            <person name="Nobu M.K."/>
            <person name="Kato S."/>
            <person name="Takaki Y."/>
            <person name="Miyazaki M."/>
            <person name="Miyata M."/>
            <person name="Ogawara M."/>
            <person name="Saito Y."/>
            <person name="Sakai S."/>
            <person name="Tahara Y.O."/>
            <person name="Takano Y."/>
            <person name="Tasumi E."/>
            <person name="Uematsu K."/>
            <person name="Yoshimura T."/>
            <person name="Itoh T."/>
            <person name="Ohkuma M."/>
            <person name="Takai K."/>
        </authorList>
    </citation>
    <scope>NUCLEOTIDE SEQUENCE [LARGE SCALE GENOMIC DNA]</scope>
    <source>
        <strain evidence="5 6">MK-D1</strain>
    </source>
</reference>
<dbReference type="KEGG" id="psyt:DSAG12_00734"/>
<evidence type="ECO:0000256" key="1">
    <source>
        <dbReference type="ARBA" id="ARBA00006217"/>
    </source>
</evidence>
<dbReference type="InterPro" id="IPR001765">
    <property type="entry name" value="Carbonic_anhydrase"/>
</dbReference>
<dbReference type="RefSeq" id="WP_147661847.1">
    <property type="nucleotide sequence ID" value="NZ_CP042905.2"/>
</dbReference>
<organism evidence="5 6">
    <name type="scientific">Promethearchaeum syntrophicum</name>
    <dbReference type="NCBI Taxonomy" id="2594042"/>
    <lineage>
        <taxon>Archaea</taxon>
        <taxon>Promethearchaeati</taxon>
        <taxon>Promethearchaeota</taxon>
        <taxon>Promethearchaeia</taxon>
        <taxon>Promethearchaeales</taxon>
        <taxon>Promethearchaeaceae</taxon>
        <taxon>Promethearchaeum</taxon>
    </lineage>
</organism>
<dbReference type="Pfam" id="PF00484">
    <property type="entry name" value="Pro_CA"/>
    <property type="match status" value="1"/>
</dbReference>
<feature type="binding site" evidence="4">
    <location>
        <position position="105"/>
    </location>
    <ligand>
        <name>Zn(2+)</name>
        <dbReference type="ChEBI" id="CHEBI:29105"/>
    </ligand>
</feature>
<evidence type="ECO:0000256" key="4">
    <source>
        <dbReference type="PIRSR" id="PIRSR601765-2"/>
    </source>
</evidence>
<dbReference type="EMBL" id="CP042905">
    <property type="protein sequence ID" value="QEE14913.1"/>
    <property type="molecule type" value="Genomic_DNA"/>
</dbReference>
<gene>
    <name evidence="5" type="ORF">DSAG12_00734</name>
</gene>
<dbReference type="GO" id="GO:0008270">
    <property type="term" value="F:zinc ion binding"/>
    <property type="evidence" value="ECO:0007669"/>
    <property type="project" value="InterPro"/>
</dbReference>
<protein>
    <submittedName>
        <fullName evidence="5">Carbonic anhydrase</fullName>
        <ecNumber evidence="5">4.2.1.1</ecNumber>
    </submittedName>
</protein>
<evidence type="ECO:0000313" key="5">
    <source>
        <dbReference type="EMBL" id="QEE14913.1"/>
    </source>
</evidence>
<dbReference type="PANTHER" id="PTHR43175">
    <property type="entry name" value="CARBONIC ANHYDRASE"/>
    <property type="match status" value="1"/>
</dbReference>